<sequence length="56" mass="6235">MAEVHVNGIDKSEFYAQSSIDELTESLKERVPNISLQPRNPMFKATEAPDKKGSSI</sequence>
<protein>
    <submittedName>
        <fullName evidence="2">Deaminase domain-containing protein</fullName>
    </submittedName>
</protein>
<evidence type="ECO:0000313" key="2">
    <source>
        <dbReference type="EMBL" id="WXB98952.1"/>
    </source>
</evidence>
<proteinExistence type="predicted"/>
<accession>A0ABZ2NMB0</accession>
<evidence type="ECO:0000313" key="3">
    <source>
        <dbReference type="Proteomes" id="UP001377337"/>
    </source>
</evidence>
<feature type="region of interest" description="Disordered" evidence="1">
    <location>
        <begin position="33"/>
        <end position="56"/>
    </location>
</feature>
<organism evidence="2 3">
    <name type="scientific">Metabacillus sediminis</name>
    <dbReference type="NCBI Taxonomy" id="3117746"/>
    <lineage>
        <taxon>Bacteria</taxon>
        <taxon>Bacillati</taxon>
        <taxon>Bacillota</taxon>
        <taxon>Bacilli</taxon>
        <taxon>Bacillales</taxon>
        <taxon>Bacillaceae</taxon>
        <taxon>Metabacillus</taxon>
    </lineage>
</organism>
<dbReference type="Proteomes" id="UP001377337">
    <property type="component" value="Chromosome"/>
</dbReference>
<gene>
    <name evidence="2" type="ORF">WCV65_04125</name>
</gene>
<keyword evidence="3" id="KW-1185">Reference proteome</keyword>
<dbReference type="Pfam" id="PF14424">
    <property type="entry name" value="Toxin-deaminase"/>
    <property type="match status" value="1"/>
</dbReference>
<evidence type="ECO:0000256" key="1">
    <source>
        <dbReference type="SAM" id="MobiDB-lite"/>
    </source>
</evidence>
<reference evidence="2 3" key="1">
    <citation type="submission" date="2024-02" db="EMBL/GenBank/DDBJ databases">
        <title>Seven novel Bacillus-like species.</title>
        <authorList>
            <person name="Liu G."/>
        </authorList>
    </citation>
    <scope>NUCLEOTIDE SEQUENCE [LARGE SCALE GENOMIC DNA]</scope>
    <source>
        <strain evidence="2 3">FJAT-52054</strain>
    </source>
</reference>
<name>A0ABZ2NMB0_9BACI</name>
<dbReference type="EMBL" id="CP147407">
    <property type="protein sequence ID" value="WXB98952.1"/>
    <property type="molecule type" value="Genomic_DNA"/>
</dbReference>
<dbReference type="InterPro" id="IPR032721">
    <property type="entry name" value="Toxin-deaminase"/>
</dbReference>
<feature type="compositionally biased region" description="Basic and acidic residues" evidence="1">
    <location>
        <begin position="47"/>
        <end position="56"/>
    </location>
</feature>